<sequence length="294" mass="32018">MGKKSRRKKVVGTPKQFRPPIPHVARPFEGLDYEGALVSMRELLPAATLPAKTTEEYGAREVLFVTILPNQAQASVRGDGKVLVALQTRSHSGDVAHDLGVALQEALKRAEAFDKGEGQPGVVNVDVRDAAPRIGDMISSAGDLSIEDSLSFWFTSEQLEDEQTQAAIEQSSKELVPTKPVPGPSLAFWQTMPKLFVRWVRTEDETKLFSALARLADRDELTLGSGSRFIGAFRALGISIPVFEFPEQVPAAELEEPMAELEKALSEALADSTPLTDAQRSVRAGLVSRQVSVR</sequence>
<dbReference type="InterPro" id="IPR045970">
    <property type="entry name" value="DUF5926"/>
</dbReference>
<evidence type="ECO:0000313" key="2">
    <source>
        <dbReference type="EMBL" id="MDT3766886.1"/>
    </source>
</evidence>
<proteinExistence type="predicted"/>
<dbReference type="RefSeq" id="WP_313272108.1">
    <property type="nucleotide sequence ID" value="NZ_JASXSX010000001.1"/>
</dbReference>
<name>A0ABU3I945_9ACTO</name>
<feature type="domain" description="DUF5926" evidence="1">
    <location>
        <begin position="27"/>
        <end position="294"/>
    </location>
</feature>
<dbReference type="Pfam" id="PF19348">
    <property type="entry name" value="DUF5926"/>
    <property type="match status" value="1"/>
</dbReference>
<organism evidence="2 3">
    <name type="scientific">Gleimia hominis</name>
    <dbReference type="NCBI Taxonomy" id="595468"/>
    <lineage>
        <taxon>Bacteria</taxon>
        <taxon>Bacillati</taxon>
        <taxon>Actinomycetota</taxon>
        <taxon>Actinomycetes</taxon>
        <taxon>Actinomycetales</taxon>
        <taxon>Actinomycetaceae</taxon>
        <taxon>Gleimia</taxon>
    </lineage>
</organism>
<comment type="caution">
    <text evidence="2">The sequence shown here is derived from an EMBL/GenBank/DDBJ whole genome shotgun (WGS) entry which is preliminary data.</text>
</comment>
<evidence type="ECO:0000259" key="1">
    <source>
        <dbReference type="Pfam" id="PF19348"/>
    </source>
</evidence>
<evidence type="ECO:0000313" key="3">
    <source>
        <dbReference type="Proteomes" id="UP001247542"/>
    </source>
</evidence>
<dbReference type="EMBL" id="JASXSX010000001">
    <property type="protein sequence ID" value="MDT3766886.1"/>
    <property type="molecule type" value="Genomic_DNA"/>
</dbReference>
<dbReference type="Proteomes" id="UP001247542">
    <property type="component" value="Unassembled WGS sequence"/>
</dbReference>
<reference evidence="2 3" key="1">
    <citation type="submission" date="2023-06" db="EMBL/GenBank/DDBJ databases">
        <title>Draft genome sequence of Gleimia hominis type strain CCUG 57540T.</title>
        <authorList>
            <person name="Salva-Serra F."/>
            <person name="Cardew S."/>
            <person name="Jensie Markopoulos S."/>
            <person name="Ohlen M."/>
            <person name="Inganas E."/>
            <person name="Svensson-Stadler L."/>
            <person name="Moore E.R.B."/>
        </authorList>
    </citation>
    <scope>NUCLEOTIDE SEQUENCE [LARGE SCALE GENOMIC DNA]</scope>
    <source>
        <strain evidence="2 3">CCUG 57540</strain>
    </source>
</reference>
<accession>A0ABU3I945</accession>
<keyword evidence="3" id="KW-1185">Reference proteome</keyword>
<gene>
    <name evidence="2" type="ORF">QS713_02250</name>
</gene>
<protein>
    <submittedName>
        <fullName evidence="2">DUF5926 family protein</fullName>
    </submittedName>
</protein>